<feature type="transmembrane region" description="Helical" evidence="9">
    <location>
        <begin position="6"/>
        <end position="30"/>
    </location>
</feature>
<feature type="transmembrane region" description="Helical" evidence="9">
    <location>
        <begin position="63"/>
        <end position="85"/>
    </location>
</feature>
<dbReference type="CDD" id="cd06582">
    <property type="entry name" value="TM_PBP1_LivH_like"/>
    <property type="match status" value="1"/>
</dbReference>
<evidence type="ECO:0000313" key="11">
    <source>
        <dbReference type="Proteomes" id="UP001597295"/>
    </source>
</evidence>
<evidence type="ECO:0000256" key="1">
    <source>
        <dbReference type="ARBA" id="ARBA00004651"/>
    </source>
</evidence>
<dbReference type="PANTHER" id="PTHR11795:SF451">
    <property type="entry name" value="ABC TRANSPORTER PERMEASE PROTEIN"/>
    <property type="match status" value="1"/>
</dbReference>
<feature type="transmembrane region" description="Helical" evidence="9">
    <location>
        <begin position="97"/>
        <end position="120"/>
    </location>
</feature>
<keyword evidence="3" id="KW-1003">Cell membrane</keyword>
<evidence type="ECO:0000256" key="9">
    <source>
        <dbReference type="SAM" id="Phobius"/>
    </source>
</evidence>
<feature type="transmembrane region" description="Helical" evidence="9">
    <location>
        <begin position="226"/>
        <end position="250"/>
    </location>
</feature>
<comment type="subcellular location">
    <subcellularLocation>
        <location evidence="1">Cell membrane</location>
        <topology evidence="1">Multi-pass membrane protein</topology>
    </subcellularLocation>
</comment>
<keyword evidence="11" id="KW-1185">Reference proteome</keyword>
<organism evidence="10 11">
    <name type="scientific">Lacibacterium aquatile</name>
    <dbReference type="NCBI Taxonomy" id="1168082"/>
    <lineage>
        <taxon>Bacteria</taxon>
        <taxon>Pseudomonadati</taxon>
        <taxon>Pseudomonadota</taxon>
        <taxon>Alphaproteobacteria</taxon>
        <taxon>Rhodospirillales</taxon>
        <taxon>Rhodospirillaceae</taxon>
    </lineage>
</organism>
<proteinExistence type="inferred from homology"/>
<gene>
    <name evidence="10" type="ORF">ACFSM5_11925</name>
</gene>
<dbReference type="InterPro" id="IPR001851">
    <property type="entry name" value="ABC_transp_permease"/>
</dbReference>
<feature type="transmembrane region" description="Helical" evidence="9">
    <location>
        <begin position="140"/>
        <end position="161"/>
    </location>
</feature>
<reference evidence="11" key="1">
    <citation type="journal article" date="2019" name="Int. J. Syst. Evol. Microbiol.">
        <title>The Global Catalogue of Microorganisms (GCM) 10K type strain sequencing project: providing services to taxonomists for standard genome sequencing and annotation.</title>
        <authorList>
            <consortium name="The Broad Institute Genomics Platform"/>
            <consortium name="The Broad Institute Genome Sequencing Center for Infectious Disease"/>
            <person name="Wu L."/>
            <person name="Ma J."/>
        </authorList>
    </citation>
    <scope>NUCLEOTIDE SEQUENCE [LARGE SCALE GENOMIC DNA]</scope>
    <source>
        <strain evidence="11">CGMCC 1.19062</strain>
    </source>
</reference>
<dbReference type="InterPro" id="IPR052157">
    <property type="entry name" value="BCAA_transport_permease"/>
</dbReference>
<feature type="transmembrane region" description="Helical" evidence="9">
    <location>
        <begin position="190"/>
        <end position="214"/>
    </location>
</feature>
<evidence type="ECO:0000256" key="2">
    <source>
        <dbReference type="ARBA" id="ARBA00022448"/>
    </source>
</evidence>
<accession>A0ABW5DSI2</accession>
<evidence type="ECO:0000256" key="4">
    <source>
        <dbReference type="ARBA" id="ARBA00022692"/>
    </source>
</evidence>
<evidence type="ECO:0000256" key="7">
    <source>
        <dbReference type="ARBA" id="ARBA00023136"/>
    </source>
</evidence>
<dbReference type="Proteomes" id="UP001597295">
    <property type="component" value="Unassembled WGS sequence"/>
</dbReference>
<comment type="caution">
    <text evidence="10">The sequence shown here is derived from an EMBL/GenBank/DDBJ whole genome shotgun (WGS) entry which is preliminary data.</text>
</comment>
<evidence type="ECO:0000313" key="10">
    <source>
        <dbReference type="EMBL" id="MFD2263598.1"/>
    </source>
</evidence>
<dbReference type="RefSeq" id="WP_379876621.1">
    <property type="nucleotide sequence ID" value="NZ_JBHUIP010000012.1"/>
</dbReference>
<sequence length="297" mass="32135">MEFGFLGQLMINGIIVGTLYGVVAMCFVLIYKASQVVNFAQGEFLLIGAWVCWSFLVHFQMPFIVGFLFTLAFMALFGILIQVVILRPLIGEPVISVIMVTIGLSIIMQAAMKWAFGVFAQPFPQIFSSQTFNLFGLKVQTAYGLSLIVSVLIMLGFGYFFKFTRMGLAMRATAFNQQVAQSLGISIKQVFALSWAISAMVSAVAGVVIAMVNGVSSSLSAFGIKVFPAVILGGLDSIIGAIFGGLIVGLLENGAQYVDATYLGWGNMISVAPFYVLIIILMLKPYGLFGTKDIERV</sequence>
<keyword evidence="5" id="KW-0029">Amino-acid transport</keyword>
<dbReference type="EMBL" id="JBHUIP010000012">
    <property type="protein sequence ID" value="MFD2263598.1"/>
    <property type="molecule type" value="Genomic_DNA"/>
</dbReference>
<feature type="transmembrane region" description="Helical" evidence="9">
    <location>
        <begin position="37"/>
        <end position="57"/>
    </location>
</feature>
<keyword evidence="2" id="KW-0813">Transport</keyword>
<comment type="similarity">
    <text evidence="8">Belongs to the binding-protein-dependent transport system permease family. LivHM subfamily.</text>
</comment>
<evidence type="ECO:0000256" key="5">
    <source>
        <dbReference type="ARBA" id="ARBA00022970"/>
    </source>
</evidence>
<dbReference type="PANTHER" id="PTHR11795">
    <property type="entry name" value="BRANCHED-CHAIN AMINO ACID TRANSPORT SYSTEM PERMEASE PROTEIN LIVH"/>
    <property type="match status" value="1"/>
</dbReference>
<feature type="transmembrane region" description="Helical" evidence="9">
    <location>
        <begin position="262"/>
        <end position="283"/>
    </location>
</feature>
<keyword evidence="4 9" id="KW-0812">Transmembrane</keyword>
<keyword evidence="7 9" id="KW-0472">Membrane</keyword>
<evidence type="ECO:0000256" key="3">
    <source>
        <dbReference type="ARBA" id="ARBA00022475"/>
    </source>
</evidence>
<evidence type="ECO:0000256" key="6">
    <source>
        <dbReference type="ARBA" id="ARBA00022989"/>
    </source>
</evidence>
<dbReference type="Pfam" id="PF02653">
    <property type="entry name" value="BPD_transp_2"/>
    <property type="match status" value="1"/>
</dbReference>
<protein>
    <submittedName>
        <fullName evidence="10">Branched-chain amino acid ABC transporter permease</fullName>
    </submittedName>
</protein>
<keyword evidence="6 9" id="KW-1133">Transmembrane helix</keyword>
<evidence type="ECO:0000256" key="8">
    <source>
        <dbReference type="ARBA" id="ARBA00037998"/>
    </source>
</evidence>
<name>A0ABW5DSI2_9PROT</name>